<feature type="domain" description="HTH myb-type" evidence="10">
    <location>
        <begin position="17"/>
        <end position="71"/>
    </location>
</feature>
<dbReference type="InterPro" id="IPR017930">
    <property type="entry name" value="Myb_dom"/>
</dbReference>
<dbReference type="InterPro" id="IPR001005">
    <property type="entry name" value="SANT/Myb"/>
</dbReference>
<evidence type="ECO:0000256" key="6">
    <source>
        <dbReference type="ARBA" id="ARBA00023163"/>
    </source>
</evidence>
<feature type="region of interest" description="Disordered" evidence="8">
    <location>
        <begin position="122"/>
        <end position="173"/>
    </location>
</feature>
<dbReference type="GO" id="GO:0000976">
    <property type="term" value="F:transcription cis-regulatory region binding"/>
    <property type="evidence" value="ECO:0007669"/>
    <property type="project" value="UniProtKB-ARBA"/>
</dbReference>
<evidence type="ECO:0000256" key="1">
    <source>
        <dbReference type="ARBA" id="ARBA00004123"/>
    </source>
</evidence>
<dbReference type="InterPro" id="IPR015495">
    <property type="entry name" value="Myb_TF_plants"/>
</dbReference>
<evidence type="ECO:0000256" key="2">
    <source>
        <dbReference type="ARBA" id="ARBA00022737"/>
    </source>
</evidence>
<keyword evidence="3" id="KW-0805">Transcription regulation</keyword>
<dbReference type="SUPFAM" id="SSF46689">
    <property type="entry name" value="Homeodomain-like"/>
    <property type="match status" value="1"/>
</dbReference>
<evidence type="ECO:0000256" key="3">
    <source>
        <dbReference type="ARBA" id="ARBA00023015"/>
    </source>
</evidence>
<accession>A0A9P0ZGT2</accession>
<keyword evidence="2" id="KW-0677">Repeat</keyword>
<dbReference type="AlphaFoldDB" id="A0A9P0ZGT2"/>
<dbReference type="Pfam" id="PF00249">
    <property type="entry name" value="Myb_DNA-binding"/>
    <property type="match status" value="2"/>
</dbReference>
<keyword evidence="5" id="KW-0010">Activator</keyword>
<dbReference type="CDD" id="cd00167">
    <property type="entry name" value="SANT"/>
    <property type="match status" value="2"/>
</dbReference>
<dbReference type="FunFam" id="1.10.10.60:FF:000218">
    <property type="entry name" value="Myb transcription factor"/>
    <property type="match status" value="1"/>
</dbReference>
<comment type="subcellular location">
    <subcellularLocation>
        <location evidence="1">Nucleus</location>
    </subcellularLocation>
</comment>
<dbReference type="GO" id="GO:0080090">
    <property type="term" value="P:regulation of primary metabolic process"/>
    <property type="evidence" value="ECO:0007669"/>
    <property type="project" value="UniProtKB-ARBA"/>
</dbReference>
<dbReference type="PANTHER" id="PTHR47999">
    <property type="entry name" value="TRANSCRIPTION FACTOR MYB8-RELATED-RELATED"/>
    <property type="match status" value="1"/>
</dbReference>
<feature type="compositionally biased region" description="Low complexity" evidence="8">
    <location>
        <begin position="163"/>
        <end position="173"/>
    </location>
</feature>
<organism evidence="11 12">
    <name type="scientific">Cuscuta europaea</name>
    <name type="common">European dodder</name>
    <dbReference type="NCBI Taxonomy" id="41803"/>
    <lineage>
        <taxon>Eukaryota</taxon>
        <taxon>Viridiplantae</taxon>
        <taxon>Streptophyta</taxon>
        <taxon>Embryophyta</taxon>
        <taxon>Tracheophyta</taxon>
        <taxon>Spermatophyta</taxon>
        <taxon>Magnoliopsida</taxon>
        <taxon>eudicotyledons</taxon>
        <taxon>Gunneridae</taxon>
        <taxon>Pentapetalae</taxon>
        <taxon>asterids</taxon>
        <taxon>lamiids</taxon>
        <taxon>Solanales</taxon>
        <taxon>Convolvulaceae</taxon>
        <taxon>Cuscuteae</taxon>
        <taxon>Cuscuta</taxon>
        <taxon>Cuscuta subgen. Cuscuta</taxon>
    </lineage>
</organism>
<evidence type="ECO:0000256" key="5">
    <source>
        <dbReference type="ARBA" id="ARBA00023159"/>
    </source>
</evidence>
<evidence type="ECO:0000256" key="4">
    <source>
        <dbReference type="ARBA" id="ARBA00023125"/>
    </source>
</evidence>
<evidence type="ECO:0000256" key="7">
    <source>
        <dbReference type="ARBA" id="ARBA00023242"/>
    </source>
</evidence>
<dbReference type="PROSITE" id="PS51294">
    <property type="entry name" value="HTH_MYB"/>
    <property type="match status" value="2"/>
</dbReference>
<dbReference type="Proteomes" id="UP001152484">
    <property type="component" value="Unassembled WGS sequence"/>
</dbReference>
<proteinExistence type="predicted"/>
<sequence length="296" mass="33346">MGGKELVMPPPQAAGGRLKRGFWSAEEDVLLKKCVETHGEANWATISTQSGLMRSGKSCRLRWKNYLRPNIKRGMMSPDEKDLIIRMHKLLGNRWSLIAGRLPGRTDNEVKNFWNTHLNNRSCPRRRSMKKTSLQLPQVVDDRPDHDINNIMISSSSPPPAPNNNNNNNNNSITTTTAGLQGCCCREMMNPAANKTELIKPSGPREEEEEKELMVMDLWMQMEHMDNKQCGNTSSYSSMTTTNYYNFLPPPPPLMMFEAAGGDPPLISISWDDDILFDETYSTSLLHSIPGTAAYI</sequence>
<evidence type="ECO:0000313" key="12">
    <source>
        <dbReference type="Proteomes" id="UP001152484"/>
    </source>
</evidence>
<dbReference type="GO" id="GO:0010597">
    <property type="term" value="P:green leaf volatile biosynthetic process"/>
    <property type="evidence" value="ECO:0007669"/>
    <property type="project" value="UniProtKB-ARBA"/>
</dbReference>
<protein>
    <submittedName>
        <fullName evidence="11">Uncharacterized protein</fullName>
    </submittedName>
</protein>
<keyword evidence="6" id="KW-0804">Transcription</keyword>
<evidence type="ECO:0000259" key="10">
    <source>
        <dbReference type="PROSITE" id="PS51294"/>
    </source>
</evidence>
<feature type="domain" description="Myb-like" evidence="9">
    <location>
        <begin position="15"/>
        <end position="67"/>
    </location>
</feature>
<dbReference type="EMBL" id="CAMAPE010000036">
    <property type="protein sequence ID" value="CAH9098680.1"/>
    <property type="molecule type" value="Genomic_DNA"/>
</dbReference>
<feature type="domain" description="Myb-like" evidence="9">
    <location>
        <begin position="68"/>
        <end position="118"/>
    </location>
</feature>
<dbReference type="PANTHER" id="PTHR47999:SF21">
    <property type="entry name" value="TRANSCRIPTION FACTOR MYB82-LIKE"/>
    <property type="match status" value="1"/>
</dbReference>
<keyword evidence="12" id="KW-1185">Reference proteome</keyword>
<dbReference type="PROSITE" id="PS50090">
    <property type="entry name" value="MYB_LIKE"/>
    <property type="match status" value="2"/>
</dbReference>
<keyword evidence="4" id="KW-0238">DNA-binding</keyword>
<evidence type="ECO:0000256" key="8">
    <source>
        <dbReference type="SAM" id="MobiDB-lite"/>
    </source>
</evidence>
<comment type="caution">
    <text evidence="11">The sequence shown here is derived from an EMBL/GenBank/DDBJ whole genome shotgun (WGS) entry which is preliminary data.</text>
</comment>
<keyword evidence="7" id="KW-0539">Nucleus</keyword>
<gene>
    <name evidence="11" type="ORF">CEURO_LOCUS14347</name>
</gene>
<feature type="domain" description="HTH myb-type" evidence="10">
    <location>
        <begin position="72"/>
        <end position="122"/>
    </location>
</feature>
<dbReference type="OrthoDB" id="2143914at2759"/>
<dbReference type="GO" id="GO:0005634">
    <property type="term" value="C:nucleus"/>
    <property type="evidence" value="ECO:0007669"/>
    <property type="project" value="UniProtKB-SubCell"/>
</dbReference>
<evidence type="ECO:0000313" key="11">
    <source>
        <dbReference type="EMBL" id="CAH9098680.1"/>
    </source>
</evidence>
<dbReference type="SMART" id="SM00717">
    <property type="entry name" value="SANT"/>
    <property type="match status" value="2"/>
</dbReference>
<evidence type="ECO:0000259" key="9">
    <source>
        <dbReference type="PROSITE" id="PS50090"/>
    </source>
</evidence>
<reference evidence="11" key="1">
    <citation type="submission" date="2022-07" db="EMBL/GenBank/DDBJ databases">
        <authorList>
            <person name="Macas J."/>
            <person name="Novak P."/>
            <person name="Neumann P."/>
        </authorList>
    </citation>
    <scope>NUCLEOTIDE SEQUENCE</scope>
</reference>
<dbReference type="InterPro" id="IPR009057">
    <property type="entry name" value="Homeodomain-like_sf"/>
</dbReference>
<dbReference type="Gene3D" id="1.10.10.60">
    <property type="entry name" value="Homeodomain-like"/>
    <property type="match status" value="2"/>
</dbReference>
<name>A0A9P0ZGT2_CUSEU</name>